<evidence type="ECO:0000256" key="2">
    <source>
        <dbReference type="ARBA" id="ARBA00022737"/>
    </source>
</evidence>
<dbReference type="InterPro" id="IPR002885">
    <property type="entry name" value="PPR_rpt"/>
</dbReference>
<protein>
    <submittedName>
        <fullName evidence="4">Pentatricopeptide repeat-containing protein, mitochondrial</fullName>
    </submittedName>
</protein>
<comment type="similarity">
    <text evidence="1">Belongs to the PPR family. P subfamily.</text>
</comment>
<sequence length="123" mass="13451">MVSKGVKPNSSSYDAIIHGYGNVGDIELATKVLKSMLEDGHVSPSSPIYSSLIQSMVKEGEFTCREIIKRRWVPPFEAMEGLVRGLVGISKVEEAKEVVEKMKKMLKGPAVDSWGKIEAALSL</sequence>
<evidence type="ECO:0000313" key="4">
    <source>
        <dbReference type="EMBL" id="KAG6580947.1"/>
    </source>
</evidence>
<keyword evidence="2" id="KW-0677">Repeat</keyword>
<dbReference type="Proteomes" id="UP000685013">
    <property type="component" value="Chromosome 14"/>
</dbReference>
<keyword evidence="5" id="KW-1185">Reference proteome</keyword>
<feature type="non-terminal residue" evidence="4">
    <location>
        <position position="1"/>
    </location>
</feature>
<organism evidence="4 5">
    <name type="scientific">Cucurbita argyrosperma subsp. sororia</name>
    <dbReference type="NCBI Taxonomy" id="37648"/>
    <lineage>
        <taxon>Eukaryota</taxon>
        <taxon>Viridiplantae</taxon>
        <taxon>Streptophyta</taxon>
        <taxon>Embryophyta</taxon>
        <taxon>Tracheophyta</taxon>
        <taxon>Spermatophyta</taxon>
        <taxon>Magnoliopsida</taxon>
        <taxon>eudicotyledons</taxon>
        <taxon>Gunneridae</taxon>
        <taxon>Pentapetalae</taxon>
        <taxon>rosids</taxon>
        <taxon>fabids</taxon>
        <taxon>Cucurbitales</taxon>
        <taxon>Cucurbitaceae</taxon>
        <taxon>Cucurbiteae</taxon>
        <taxon>Cucurbita</taxon>
    </lineage>
</organism>
<dbReference type="PANTHER" id="PTHR47941">
    <property type="entry name" value="PENTATRICOPEPTIDE REPEAT-CONTAINING PROTEIN 3, MITOCHONDRIAL"/>
    <property type="match status" value="1"/>
</dbReference>
<dbReference type="Pfam" id="PF01535">
    <property type="entry name" value="PPR"/>
    <property type="match status" value="1"/>
</dbReference>
<proteinExistence type="inferred from homology"/>
<accession>A0AAV6MGB0</accession>
<dbReference type="Pfam" id="PF13812">
    <property type="entry name" value="PPR_3"/>
    <property type="match status" value="1"/>
</dbReference>
<evidence type="ECO:0000256" key="3">
    <source>
        <dbReference type="PROSITE-ProRule" id="PRU00708"/>
    </source>
</evidence>
<comment type="caution">
    <text evidence="4">The sequence shown here is derived from an EMBL/GenBank/DDBJ whole genome shotgun (WGS) entry which is preliminary data.</text>
</comment>
<reference evidence="4 5" key="1">
    <citation type="journal article" date="2021" name="Hortic Res">
        <title>The domestication of Cucurbita argyrosperma as revealed by the genome of its wild relative.</title>
        <authorList>
            <person name="Barrera-Redondo J."/>
            <person name="Sanchez-de la Vega G."/>
            <person name="Aguirre-Liguori J.A."/>
            <person name="Castellanos-Morales G."/>
            <person name="Gutierrez-Guerrero Y.T."/>
            <person name="Aguirre-Dugua X."/>
            <person name="Aguirre-Planter E."/>
            <person name="Tenaillon M.I."/>
            <person name="Lira-Saade R."/>
            <person name="Eguiarte L.E."/>
        </authorList>
    </citation>
    <scope>NUCLEOTIDE SEQUENCE [LARGE SCALE GENOMIC DNA]</scope>
    <source>
        <strain evidence="4">JBR-2021</strain>
    </source>
</reference>
<dbReference type="NCBIfam" id="TIGR00756">
    <property type="entry name" value="PPR"/>
    <property type="match status" value="1"/>
</dbReference>
<dbReference type="PROSITE" id="PS51375">
    <property type="entry name" value="PPR"/>
    <property type="match status" value="1"/>
</dbReference>
<evidence type="ECO:0000256" key="1">
    <source>
        <dbReference type="ARBA" id="ARBA00007626"/>
    </source>
</evidence>
<name>A0AAV6MGB0_9ROSI</name>
<feature type="repeat" description="PPR" evidence="3">
    <location>
        <begin position="9"/>
        <end position="43"/>
    </location>
</feature>
<evidence type="ECO:0000313" key="5">
    <source>
        <dbReference type="Proteomes" id="UP000685013"/>
    </source>
</evidence>
<dbReference type="EMBL" id="JAGKQH010000014">
    <property type="protein sequence ID" value="KAG6580947.1"/>
    <property type="molecule type" value="Genomic_DNA"/>
</dbReference>
<gene>
    <name evidence="4" type="primary">PPR336</name>
    <name evidence="4" type="ORF">SDJN03_20949</name>
</gene>
<dbReference type="AlphaFoldDB" id="A0AAV6MGB0"/>